<comment type="caution">
    <text evidence="3">The sequence shown here is derived from an EMBL/GenBank/DDBJ whole genome shotgun (WGS) entry which is preliminary data.</text>
</comment>
<organism evidence="3 4">
    <name type="scientific">Toxoplasma gondii GAB2-2007-GAL-DOM2</name>
    <dbReference type="NCBI Taxonomy" id="1130820"/>
    <lineage>
        <taxon>Eukaryota</taxon>
        <taxon>Sar</taxon>
        <taxon>Alveolata</taxon>
        <taxon>Apicomplexa</taxon>
        <taxon>Conoidasida</taxon>
        <taxon>Coccidia</taxon>
        <taxon>Eucoccidiorida</taxon>
        <taxon>Eimeriorina</taxon>
        <taxon>Sarcocystidae</taxon>
        <taxon>Toxoplasma</taxon>
    </lineage>
</organism>
<keyword evidence="1" id="KW-0175">Coiled coil</keyword>
<reference evidence="3 4" key="1">
    <citation type="submission" date="2014-02" db="EMBL/GenBank/DDBJ databases">
        <authorList>
            <person name="Sibley D."/>
            <person name="Venepally P."/>
            <person name="Karamycheva S."/>
            <person name="Hadjithomas M."/>
            <person name="Khan A."/>
            <person name="Brunk B."/>
            <person name="Roos D."/>
            <person name="Caler E."/>
            <person name="Lorenzi H."/>
        </authorList>
    </citation>
    <scope>NUCLEOTIDE SEQUENCE [LARGE SCALE GENOMIC DNA]</scope>
    <source>
        <strain evidence="3 4">GAB2-2007-GAL-DOM2</strain>
    </source>
</reference>
<dbReference type="VEuPathDB" id="ToxoDB:TGDOM2_247015"/>
<feature type="compositionally biased region" description="Low complexity" evidence="2">
    <location>
        <begin position="59"/>
        <end position="77"/>
    </location>
</feature>
<evidence type="ECO:0000313" key="3">
    <source>
        <dbReference type="EMBL" id="KFG46827.1"/>
    </source>
</evidence>
<accession>A0A086KR09</accession>
<dbReference type="Proteomes" id="UP000028837">
    <property type="component" value="Unassembled WGS sequence"/>
</dbReference>
<feature type="compositionally biased region" description="Low complexity" evidence="2">
    <location>
        <begin position="546"/>
        <end position="591"/>
    </location>
</feature>
<feature type="region of interest" description="Disordered" evidence="2">
    <location>
        <begin position="348"/>
        <end position="367"/>
    </location>
</feature>
<feature type="compositionally biased region" description="Low complexity" evidence="2">
    <location>
        <begin position="89"/>
        <end position="170"/>
    </location>
</feature>
<gene>
    <name evidence="3" type="ORF">TGDOM2_247015</name>
</gene>
<name>A0A086KR09_TOXGO</name>
<proteinExistence type="predicted"/>
<feature type="region of interest" description="Disordered" evidence="2">
    <location>
        <begin position="390"/>
        <end position="435"/>
    </location>
</feature>
<evidence type="ECO:0000256" key="1">
    <source>
        <dbReference type="SAM" id="Coils"/>
    </source>
</evidence>
<feature type="compositionally biased region" description="Basic and acidic residues" evidence="2">
    <location>
        <begin position="392"/>
        <end position="405"/>
    </location>
</feature>
<evidence type="ECO:0000256" key="2">
    <source>
        <dbReference type="SAM" id="MobiDB-lite"/>
    </source>
</evidence>
<feature type="region of interest" description="Disordered" evidence="2">
    <location>
        <begin position="29"/>
        <end position="170"/>
    </location>
</feature>
<feature type="compositionally biased region" description="Low complexity" evidence="2">
    <location>
        <begin position="628"/>
        <end position="642"/>
    </location>
</feature>
<feature type="compositionally biased region" description="Basic and acidic residues" evidence="2">
    <location>
        <begin position="42"/>
        <end position="56"/>
    </location>
</feature>
<protein>
    <submittedName>
        <fullName evidence="3">Uncharacterized protein</fullName>
    </submittedName>
</protein>
<feature type="compositionally biased region" description="Basic and acidic residues" evidence="2">
    <location>
        <begin position="473"/>
        <end position="493"/>
    </location>
</feature>
<feature type="compositionally biased region" description="Basic and acidic residues" evidence="2">
    <location>
        <begin position="348"/>
        <end position="360"/>
    </location>
</feature>
<evidence type="ECO:0000313" key="4">
    <source>
        <dbReference type="Proteomes" id="UP000028837"/>
    </source>
</evidence>
<feature type="region of interest" description="Disordered" evidence="2">
    <location>
        <begin position="454"/>
        <end position="709"/>
    </location>
</feature>
<feature type="compositionally biased region" description="Low complexity" evidence="2">
    <location>
        <begin position="601"/>
        <end position="611"/>
    </location>
</feature>
<sequence>MGGEDASPGLCLGMSFNRIASETSVTFKQCVGRQEHSPVSTAHEKKQSLVNERGETRPSLLSSSSSGSCDASSCLLSPSADDHQRDAPSDSPTETHSSPSSRSSLSSSSPSSRSLPLSPPSFSASSSSASLPESCSCSALSHASSASSPTPSSRVSCSSAAPPSVPVFSPAGRCEAEDFPQCNRDPGRVFRSLFFDYGLNRLLQSARSASDGLKENKCCREDRRRSRASPRNAISERSDTESPEFAEQTIFDTEQDAQPPASQGVRPCCFSSSSPASPCCSSSSPSLSTERPLESLRLVQQQLPRLLANLRASEEEVERAALRLRAIVEARGETVSCRPADASGEARESVCRVDSERPTEEAGGGSVRERINLELEGEERPWRRVRGGVRSETGRNRDGDVKVEEEREGEEGGVSTWVKGERVQGTEESQEIGSGIESGSQLTFEIFSQLLSLASQPVSPESQPLACDSEPTAGRERSDAEGAEEEAREHEKVGIVASMRRGETSSQDSDSSLRLSPSNSHRNENAPNHAGITPSSNSSQLLNGPCSLSSCAYSPGSSASRRPSVSRRSSTSSHSPVSHSPSSQFSSPTSRSRQHPRLPCSRVSSTSGSLSRENESQEEDCGGRQGFAASSTSRQSLSSAFSETANGPTDGFLQRQEKRGTREGEQRRTSSEQSVCCGRGVSTPREGPSVTEFSNSREPAFKAKKVRRE</sequence>
<dbReference type="EMBL" id="AHZU02000244">
    <property type="protein sequence ID" value="KFG46827.1"/>
    <property type="molecule type" value="Genomic_DNA"/>
</dbReference>
<feature type="region of interest" description="Disordered" evidence="2">
    <location>
        <begin position="219"/>
        <end position="245"/>
    </location>
</feature>
<feature type="compositionally biased region" description="Low complexity" evidence="2">
    <location>
        <begin position="505"/>
        <end position="520"/>
    </location>
</feature>
<dbReference type="OrthoDB" id="10502769at2759"/>
<dbReference type="AlphaFoldDB" id="A0A086KR09"/>
<feature type="compositionally biased region" description="Basic and acidic residues" evidence="2">
    <location>
        <begin position="655"/>
        <end position="670"/>
    </location>
</feature>
<feature type="compositionally biased region" description="Polar residues" evidence="2">
    <location>
        <begin position="533"/>
        <end position="542"/>
    </location>
</feature>
<feature type="coiled-coil region" evidence="1">
    <location>
        <begin position="296"/>
        <end position="330"/>
    </location>
</feature>